<dbReference type="KEGG" id="mgl:MGL_3218"/>
<dbReference type="GeneID" id="5853980"/>
<dbReference type="VEuPathDB" id="FungiDB:MGL_3218"/>
<name>A8Q875_MALGO</name>
<keyword evidence="5" id="KW-1185">Reference proteome</keyword>
<comment type="caution">
    <text evidence="4">The sequence shown here is derived from an EMBL/GenBank/DDBJ whole genome shotgun (WGS) entry which is preliminary data.</text>
</comment>
<dbReference type="FunCoup" id="A8Q875">
    <property type="interactions" value="462"/>
</dbReference>
<accession>A8Q875</accession>
<dbReference type="SUPFAM" id="SSF49785">
    <property type="entry name" value="Galactose-binding domain-like"/>
    <property type="match status" value="1"/>
</dbReference>
<sequence>MDETDTLESDVDDELIVHVPFTGSVRLRALLIRSGPGHATPRSVHLYKNLPSLDFEDAASEMPKPLQKLTSIPESSEVVEIPLLAARFPDVQTLTLYIPGCLGTERGRPDSHTRISFLGFRGESRVQQRSGPATIVYEAAPRATDHTRVDGTAAGARPSQ</sequence>
<gene>
    <name evidence="4" type="ORF">MGL_3218</name>
</gene>
<dbReference type="PANTHER" id="PTHR12175">
    <property type="entry name" value="AD039 HT014 THIOREDOXIN FAMILY TRP26"/>
    <property type="match status" value="1"/>
</dbReference>
<dbReference type="GO" id="GO:0005634">
    <property type="term" value="C:nucleus"/>
    <property type="evidence" value="ECO:0007669"/>
    <property type="project" value="TreeGrafter"/>
</dbReference>
<dbReference type="PROSITE" id="PS51532">
    <property type="entry name" value="PITH"/>
    <property type="match status" value="1"/>
</dbReference>
<evidence type="ECO:0000313" key="4">
    <source>
        <dbReference type="EMBL" id="EDP42460.1"/>
    </source>
</evidence>
<dbReference type="InterPro" id="IPR008979">
    <property type="entry name" value="Galactose-bd-like_sf"/>
</dbReference>
<evidence type="ECO:0000256" key="2">
    <source>
        <dbReference type="SAM" id="MobiDB-lite"/>
    </source>
</evidence>
<dbReference type="OrthoDB" id="2635at2759"/>
<dbReference type="InterPro" id="IPR037047">
    <property type="entry name" value="PITH_dom_sf"/>
</dbReference>
<dbReference type="PANTHER" id="PTHR12175:SF1">
    <property type="entry name" value="PITH DOMAIN-CONTAINING PROTEIN 1"/>
    <property type="match status" value="1"/>
</dbReference>
<evidence type="ECO:0000259" key="3">
    <source>
        <dbReference type="PROSITE" id="PS51532"/>
    </source>
</evidence>
<dbReference type="Gene3D" id="2.60.120.470">
    <property type="entry name" value="PITH domain"/>
    <property type="match status" value="1"/>
</dbReference>
<proteinExistence type="inferred from homology"/>
<dbReference type="RefSeq" id="XP_001729674.1">
    <property type="nucleotide sequence ID" value="XM_001729622.1"/>
</dbReference>
<evidence type="ECO:0000313" key="5">
    <source>
        <dbReference type="Proteomes" id="UP000008837"/>
    </source>
</evidence>
<evidence type="ECO:0000256" key="1">
    <source>
        <dbReference type="ARBA" id="ARBA00025788"/>
    </source>
</evidence>
<feature type="region of interest" description="Disordered" evidence="2">
    <location>
        <begin position="140"/>
        <end position="160"/>
    </location>
</feature>
<comment type="similarity">
    <text evidence="1">Belongs to the PITHD1 family.</text>
</comment>
<dbReference type="Pfam" id="PF06201">
    <property type="entry name" value="PITH"/>
    <property type="match status" value="1"/>
</dbReference>
<dbReference type="GO" id="GO:0005737">
    <property type="term" value="C:cytoplasm"/>
    <property type="evidence" value="ECO:0007669"/>
    <property type="project" value="UniProtKB-ARBA"/>
</dbReference>
<dbReference type="STRING" id="425265.A8Q875"/>
<organism evidence="4 5">
    <name type="scientific">Malassezia globosa (strain ATCC MYA-4612 / CBS 7966)</name>
    <name type="common">Dandruff-associated fungus</name>
    <dbReference type="NCBI Taxonomy" id="425265"/>
    <lineage>
        <taxon>Eukaryota</taxon>
        <taxon>Fungi</taxon>
        <taxon>Dikarya</taxon>
        <taxon>Basidiomycota</taxon>
        <taxon>Ustilaginomycotina</taxon>
        <taxon>Malasseziomycetes</taxon>
        <taxon>Malasseziales</taxon>
        <taxon>Malasseziaceae</taxon>
        <taxon>Malassezia</taxon>
    </lineage>
</organism>
<dbReference type="Proteomes" id="UP000008837">
    <property type="component" value="Unassembled WGS sequence"/>
</dbReference>
<protein>
    <recommendedName>
        <fullName evidence="3">PITH domain-containing protein</fullName>
    </recommendedName>
</protein>
<feature type="domain" description="PITH" evidence="3">
    <location>
        <begin position="1"/>
        <end position="140"/>
    </location>
</feature>
<reference evidence="4 5" key="1">
    <citation type="journal article" date="2007" name="Proc. Natl. Acad. Sci. U.S.A.">
        <title>Dandruff-associated Malassezia genomes reveal convergent and divergent virulence traits shared with plant and human fungal pathogens.</title>
        <authorList>
            <person name="Xu J."/>
            <person name="Saunders C.W."/>
            <person name="Hu P."/>
            <person name="Grant R.A."/>
            <person name="Boekhout T."/>
            <person name="Kuramae E.E."/>
            <person name="Kronstad J.W."/>
            <person name="Deangelis Y.M."/>
            <person name="Reeder N.L."/>
            <person name="Johnstone K.R."/>
            <person name="Leland M."/>
            <person name="Fieno A.M."/>
            <person name="Begley W.M."/>
            <person name="Sun Y."/>
            <person name="Lacey M.P."/>
            <person name="Chaudhary T."/>
            <person name="Keough T."/>
            <person name="Chu L."/>
            <person name="Sears R."/>
            <person name="Yuan B."/>
            <person name="Dawson T.L.Jr."/>
        </authorList>
    </citation>
    <scope>NUCLEOTIDE SEQUENCE [LARGE SCALE GENOMIC DNA]</scope>
    <source>
        <strain evidence="5">ATCC MYA-4612 / CBS 7966</strain>
    </source>
</reference>
<dbReference type="InterPro" id="IPR010400">
    <property type="entry name" value="PITH_dom"/>
</dbReference>
<dbReference type="InParanoid" id="A8Q875"/>
<dbReference type="OMA" id="RLVFKPW"/>
<dbReference type="EMBL" id="AAYY01000011">
    <property type="protein sequence ID" value="EDP42460.1"/>
    <property type="molecule type" value="Genomic_DNA"/>
</dbReference>
<dbReference type="AlphaFoldDB" id="A8Q875"/>
<dbReference type="InterPro" id="IPR045099">
    <property type="entry name" value="PITH1-like"/>
</dbReference>